<protein>
    <submittedName>
        <fullName evidence="1">Unannotated protein</fullName>
    </submittedName>
</protein>
<proteinExistence type="predicted"/>
<dbReference type="SUPFAM" id="SSF81593">
    <property type="entry name" value="Nucleotidyltransferase substrate binding subunit/domain"/>
    <property type="match status" value="1"/>
</dbReference>
<dbReference type="EMBL" id="CAFAAL010000281">
    <property type="protein sequence ID" value="CAB4823093.1"/>
    <property type="molecule type" value="Genomic_DNA"/>
</dbReference>
<name>A0A6J6ZQJ3_9ZZZZ</name>
<dbReference type="Gene3D" id="1.20.120.330">
    <property type="entry name" value="Nucleotidyltransferases domain 2"/>
    <property type="match status" value="1"/>
</dbReference>
<organism evidence="1">
    <name type="scientific">freshwater metagenome</name>
    <dbReference type="NCBI Taxonomy" id="449393"/>
    <lineage>
        <taxon>unclassified sequences</taxon>
        <taxon>metagenomes</taxon>
        <taxon>ecological metagenomes</taxon>
    </lineage>
</organism>
<dbReference type="AlphaFoldDB" id="A0A6J6ZQJ3"/>
<evidence type="ECO:0000313" key="1">
    <source>
        <dbReference type="EMBL" id="CAB4823093.1"/>
    </source>
</evidence>
<sequence>MSNDIPLLQLQDAWRECERHIYHLFHAMLSIHTFMPLTDKTYINLTDEQVQDIDQFILRYTKLQDTMGGRLFPAILSYLTEQFEDRPMLDKLNRLEKLGYIDNVENWQTVRNIRNKFAHDYPDDPDKNVAHLTVALESVSVLYGILNTINKRLKDSYPMLKLGKELSGYPKPELKLKAKCSDLLEQER</sequence>
<accession>A0A6J6ZQJ3</accession>
<gene>
    <name evidence="1" type="ORF">UFOPK3004_01946</name>
</gene>
<reference evidence="1" key="1">
    <citation type="submission" date="2020-05" db="EMBL/GenBank/DDBJ databases">
        <authorList>
            <person name="Chiriac C."/>
            <person name="Salcher M."/>
            <person name="Ghai R."/>
            <person name="Kavagutti S V."/>
        </authorList>
    </citation>
    <scope>NUCLEOTIDE SEQUENCE</scope>
</reference>